<dbReference type="Gene3D" id="3.40.50.300">
    <property type="entry name" value="P-loop containing nucleotide triphosphate hydrolases"/>
    <property type="match status" value="1"/>
</dbReference>
<protein>
    <submittedName>
        <fullName evidence="2">ATP-binding protein</fullName>
    </submittedName>
</protein>
<dbReference type="Pfam" id="PF01637">
    <property type="entry name" value="ATPase_2"/>
    <property type="match status" value="1"/>
</dbReference>
<dbReference type="GO" id="GO:0005524">
    <property type="term" value="F:ATP binding"/>
    <property type="evidence" value="ECO:0007669"/>
    <property type="project" value="UniProtKB-KW"/>
</dbReference>
<accession>A0ABW0C0F3</accession>
<dbReference type="PANTHER" id="PTHR34301:SF8">
    <property type="entry name" value="ATPASE DOMAIN-CONTAINING PROTEIN"/>
    <property type="match status" value="1"/>
</dbReference>
<organism evidence="2 3">
    <name type="scientific">Algoriphagus aquatilis</name>
    <dbReference type="NCBI Taxonomy" id="490186"/>
    <lineage>
        <taxon>Bacteria</taxon>
        <taxon>Pseudomonadati</taxon>
        <taxon>Bacteroidota</taxon>
        <taxon>Cytophagia</taxon>
        <taxon>Cytophagales</taxon>
        <taxon>Cyclobacteriaceae</taxon>
        <taxon>Algoriphagus</taxon>
    </lineage>
</organism>
<gene>
    <name evidence="2" type="ORF">ACFPIK_15930</name>
</gene>
<feature type="domain" description="ATPase" evidence="1">
    <location>
        <begin position="31"/>
        <end position="267"/>
    </location>
</feature>
<evidence type="ECO:0000313" key="2">
    <source>
        <dbReference type="EMBL" id="MFC5193261.1"/>
    </source>
</evidence>
<reference evidence="3" key="1">
    <citation type="journal article" date="2019" name="Int. J. Syst. Evol. Microbiol.">
        <title>The Global Catalogue of Microorganisms (GCM) 10K type strain sequencing project: providing services to taxonomists for standard genome sequencing and annotation.</title>
        <authorList>
            <consortium name="The Broad Institute Genomics Platform"/>
            <consortium name="The Broad Institute Genome Sequencing Center for Infectious Disease"/>
            <person name="Wu L."/>
            <person name="Ma J."/>
        </authorList>
    </citation>
    <scope>NUCLEOTIDE SEQUENCE [LARGE SCALE GENOMIC DNA]</scope>
    <source>
        <strain evidence="3">CGMCC 1.7030</strain>
    </source>
</reference>
<name>A0ABW0C0F3_9BACT</name>
<evidence type="ECO:0000259" key="1">
    <source>
        <dbReference type="Pfam" id="PF01637"/>
    </source>
</evidence>
<keyword evidence="2" id="KW-0067">ATP-binding</keyword>
<evidence type="ECO:0000313" key="3">
    <source>
        <dbReference type="Proteomes" id="UP001596163"/>
    </source>
</evidence>
<dbReference type="InterPro" id="IPR027417">
    <property type="entry name" value="P-loop_NTPase"/>
</dbReference>
<dbReference type="PANTHER" id="PTHR34301">
    <property type="entry name" value="DNA-BINDING PROTEIN-RELATED"/>
    <property type="match status" value="1"/>
</dbReference>
<dbReference type="SUPFAM" id="SSF52540">
    <property type="entry name" value="P-loop containing nucleoside triphosphate hydrolases"/>
    <property type="match status" value="1"/>
</dbReference>
<dbReference type="InterPro" id="IPR011579">
    <property type="entry name" value="ATPase_dom"/>
</dbReference>
<keyword evidence="3" id="KW-1185">Reference proteome</keyword>
<dbReference type="EMBL" id="JBHSKS010000016">
    <property type="protein sequence ID" value="MFC5193261.1"/>
    <property type="molecule type" value="Genomic_DNA"/>
</dbReference>
<comment type="caution">
    <text evidence="2">The sequence shown here is derived from an EMBL/GenBank/DDBJ whole genome shotgun (WGS) entry which is preliminary data.</text>
</comment>
<dbReference type="RefSeq" id="WP_377917035.1">
    <property type="nucleotide sequence ID" value="NZ_JBHSKS010000016.1"/>
</dbReference>
<dbReference type="Proteomes" id="UP001596163">
    <property type="component" value="Unassembled WGS sequence"/>
</dbReference>
<proteinExistence type="predicted"/>
<keyword evidence="2" id="KW-0547">Nucleotide-binding</keyword>
<sequence length="386" mass="44691">MSDTKREAMAMLYKKPLNPFPTSGYYGPAYFCNREKETLQLTQFLQNGQSCLLMGIRRLGKTALIQHVRHYLPSNWEFIYLDILPTENESQLLNSIGTALLQHFSEKDKIGKRVWEFVKTLRPIISFDQLSGIPQVSFQLSQAERPVIDILTFLSQLENPVVIAIDEFQQIHSYPEKNTDAWLRAAIQQLQNVFFLFSGSQQSILNELFSNPSRPFYRSASPIQLGKIDVWEYRKFIVGQFASHGKKLSEQTAEQILEWTKCHTYYVQLLCNRLYQLPATEYSAEDWQTCAQQILKESETFFLHYRTLLSTQQWKLAVAIARSGRVSAPTSKDFIGAYQLGSGATVLKSLHALLEKELIYKEHDATGNPYYQVYDVFFERWIQGIY</sequence>